<proteinExistence type="predicted"/>
<dbReference type="GO" id="GO:0004497">
    <property type="term" value="F:monooxygenase activity"/>
    <property type="evidence" value="ECO:0007669"/>
    <property type="project" value="InterPro"/>
</dbReference>
<accession>A0AAW0BX21</accession>
<evidence type="ECO:0000256" key="1">
    <source>
        <dbReference type="SAM" id="MobiDB-lite"/>
    </source>
</evidence>
<protein>
    <submittedName>
        <fullName evidence="2">Uncharacterized protein</fullName>
    </submittedName>
</protein>
<gene>
    <name evidence="2" type="ORF">R3P38DRAFT_3188499</name>
</gene>
<feature type="region of interest" description="Disordered" evidence="1">
    <location>
        <begin position="289"/>
        <end position="310"/>
    </location>
</feature>
<dbReference type="AlphaFoldDB" id="A0AAW0BX21"/>
<dbReference type="GO" id="GO:0005506">
    <property type="term" value="F:iron ion binding"/>
    <property type="evidence" value="ECO:0007669"/>
    <property type="project" value="InterPro"/>
</dbReference>
<evidence type="ECO:0000313" key="3">
    <source>
        <dbReference type="Proteomes" id="UP001362999"/>
    </source>
</evidence>
<dbReference type="EMBL" id="JAWWNJ010000025">
    <property type="protein sequence ID" value="KAK7030799.1"/>
    <property type="molecule type" value="Genomic_DNA"/>
</dbReference>
<dbReference type="Proteomes" id="UP001362999">
    <property type="component" value="Unassembled WGS sequence"/>
</dbReference>
<feature type="compositionally biased region" description="Basic and acidic residues" evidence="1">
    <location>
        <begin position="300"/>
        <end position="310"/>
    </location>
</feature>
<keyword evidence="3" id="KW-1185">Reference proteome</keyword>
<comment type="caution">
    <text evidence="2">The sequence shown here is derived from an EMBL/GenBank/DDBJ whole genome shotgun (WGS) entry which is preliminary data.</text>
</comment>
<reference evidence="2 3" key="1">
    <citation type="journal article" date="2024" name="J Genomics">
        <title>Draft genome sequencing and assembly of Favolaschia claudopus CIRM-BRFM 2984 isolated from oak limbs.</title>
        <authorList>
            <person name="Navarro D."/>
            <person name="Drula E."/>
            <person name="Chaduli D."/>
            <person name="Cazenave R."/>
            <person name="Ahrendt S."/>
            <person name="Wang J."/>
            <person name="Lipzen A."/>
            <person name="Daum C."/>
            <person name="Barry K."/>
            <person name="Grigoriev I.V."/>
            <person name="Favel A."/>
            <person name="Rosso M.N."/>
            <person name="Martin F."/>
        </authorList>
    </citation>
    <scope>NUCLEOTIDE SEQUENCE [LARGE SCALE GENOMIC DNA]</scope>
    <source>
        <strain evidence="2 3">CIRM-BRFM 2984</strain>
    </source>
</reference>
<dbReference type="GO" id="GO:0016705">
    <property type="term" value="F:oxidoreductase activity, acting on paired donors, with incorporation or reduction of molecular oxygen"/>
    <property type="evidence" value="ECO:0007669"/>
    <property type="project" value="InterPro"/>
</dbReference>
<dbReference type="GO" id="GO:0020037">
    <property type="term" value="F:heme binding"/>
    <property type="evidence" value="ECO:0007669"/>
    <property type="project" value="InterPro"/>
</dbReference>
<dbReference type="InterPro" id="IPR036396">
    <property type="entry name" value="Cyt_P450_sf"/>
</dbReference>
<name>A0AAW0BX21_9AGAR</name>
<organism evidence="2 3">
    <name type="scientific">Favolaschia claudopus</name>
    <dbReference type="NCBI Taxonomy" id="2862362"/>
    <lineage>
        <taxon>Eukaryota</taxon>
        <taxon>Fungi</taxon>
        <taxon>Dikarya</taxon>
        <taxon>Basidiomycota</taxon>
        <taxon>Agaricomycotina</taxon>
        <taxon>Agaricomycetes</taxon>
        <taxon>Agaricomycetidae</taxon>
        <taxon>Agaricales</taxon>
        <taxon>Marasmiineae</taxon>
        <taxon>Mycenaceae</taxon>
        <taxon>Favolaschia</taxon>
    </lineage>
</organism>
<sequence length="310" mass="35958">MFSYMPAGTPHFVISLEDTIAHGLHSINAAQIQPTVFNVLHNFITEGAFANAEHHPIQLLLIRMFIYWVEILMRNPPLSTIHSPNIHTGEGLLDLLTLYSYVILYPALLLDTYPLMKPTQAVFGTASVMSAEQYQEYKLALHHAVVLNRWMDMKFVIGETNTTSKRMLVHQATRTFDWLCDVSIVHMAGCLAQYRADWLARKRQVTANFTTTTLKQQLRRTLCAYYSAWENNWHTLGDSSDFEISLEVNVLCERFDRRVQDLTYTHFMPWDLLSRGMPYFAKKENHIMAQKKRPALPDEENPRKRPRNDN</sequence>
<dbReference type="SUPFAM" id="SSF48264">
    <property type="entry name" value="Cytochrome P450"/>
    <property type="match status" value="1"/>
</dbReference>
<evidence type="ECO:0000313" key="2">
    <source>
        <dbReference type="EMBL" id="KAK7030799.1"/>
    </source>
</evidence>